<gene>
    <name evidence="1" type="ORF">CU097_015631</name>
</gene>
<organism evidence="1 2">
    <name type="scientific">Rhizopus azygosporus</name>
    <name type="common">Rhizopus microsporus var. azygosporus</name>
    <dbReference type="NCBI Taxonomy" id="86630"/>
    <lineage>
        <taxon>Eukaryota</taxon>
        <taxon>Fungi</taxon>
        <taxon>Fungi incertae sedis</taxon>
        <taxon>Mucoromycota</taxon>
        <taxon>Mucoromycotina</taxon>
        <taxon>Mucoromycetes</taxon>
        <taxon>Mucorales</taxon>
        <taxon>Mucorineae</taxon>
        <taxon>Rhizopodaceae</taxon>
        <taxon>Rhizopus</taxon>
    </lineage>
</organism>
<proteinExistence type="predicted"/>
<feature type="non-terminal residue" evidence="1">
    <location>
        <position position="1"/>
    </location>
</feature>
<comment type="caution">
    <text evidence="1">The sequence shown here is derived from an EMBL/GenBank/DDBJ whole genome shotgun (WGS) entry which is preliminary data.</text>
</comment>
<keyword evidence="2" id="KW-1185">Reference proteome</keyword>
<accession>A0A367KC39</accession>
<dbReference type="EMBL" id="PJQL01000105">
    <property type="protein sequence ID" value="RCH99710.1"/>
    <property type="molecule type" value="Genomic_DNA"/>
</dbReference>
<protein>
    <submittedName>
        <fullName evidence="1">Uncharacterized protein</fullName>
    </submittedName>
</protein>
<name>A0A367KC39_RHIAZ</name>
<dbReference type="Proteomes" id="UP000252139">
    <property type="component" value="Unassembled WGS sequence"/>
</dbReference>
<evidence type="ECO:0000313" key="2">
    <source>
        <dbReference type="Proteomes" id="UP000252139"/>
    </source>
</evidence>
<sequence>TSELKMDFINYKPAIQTYVNEESGSEYVIVVEDPAFPYDNITKLADIDTVPVPE</sequence>
<reference evidence="1 2" key="1">
    <citation type="journal article" date="2018" name="G3 (Bethesda)">
        <title>Phylogenetic and Phylogenomic Definition of Rhizopus Species.</title>
        <authorList>
            <person name="Gryganskyi A.P."/>
            <person name="Golan J."/>
            <person name="Dolatabadi S."/>
            <person name="Mondo S."/>
            <person name="Robb S."/>
            <person name="Idnurm A."/>
            <person name="Muszewska A."/>
            <person name="Steczkiewicz K."/>
            <person name="Masonjones S."/>
            <person name="Liao H.L."/>
            <person name="Gajdeczka M.T."/>
            <person name="Anike F."/>
            <person name="Vuek A."/>
            <person name="Anishchenko I.M."/>
            <person name="Voigt K."/>
            <person name="de Hoog G.S."/>
            <person name="Smith M.E."/>
            <person name="Heitman J."/>
            <person name="Vilgalys R."/>
            <person name="Stajich J.E."/>
        </authorList>
    </citation>
    <scope>NUCLEOTIDE SEQUENCE [LARGE SCALE GENOMIC DNA]</scope>
    <source>
        <strain evidence="1 2">CBS 357.93</strain>
    </source>
</reference>
<dbReference type="AlphaFoldDB" id="A0A367KC39"/>
<evidence type="ECO:0000313" key="1">
    <source>
        <dbReference type="EMBL" id="RCH99710.1"/>
    </source>
</evidence>